<evidence type="ECO:0000256" key="1">
    <source>
        <dbReference type="ARBA" id="ARBA00006206"/>
    </source>
</evidence>
<dbReference type="InterPro" id="IPR014718">
    <property type="entry name" value="GH-type_carb-bd"/>
</dbReference>
<dbReference type="PANTHER" id="PTHR10091">
    <property type="entry name" value="ALDOSE-1-EPIMERASE"/>
    <property type="match status" value="1"/>
</dbReference>
<dbReference type="GO" id="GO:0004034">
    <property type="term" value="F:aldose 1-epimerase activity"/>
    <property type="evidence" value="ECO:0007669"/>
    <property type="project" value="TreeGrafter"/>
</dbReference>
<dbReference type="Gene3D" id="2.70.98.10">
    <property type="match status" value="1"/>
</dbReference>
<protein>
    <submittedName>
        <fullName evidence="4">Galactose mutarotase</fullName>
    </submittedName>
</protein>
<dbReference type="GO" id="GO:0033499">
    <property type="term" value="P:galactose catabolic process via UDP-galactose, Leloir pathway"/>
    <property type="evidence" value="ECO:0007669"/>
    <property type="project" value="TreeGrafter"/>
</dbReference>
<dbReference type="InterPro" id="IPR011013">
    <property type="entry name" value="Gal_mutarotase_sf_dom"/>
</dbReference>
<evidence type="ECO:0000256" key="2">
    <source>
        <dbReference type="ARBA" id="ARBA00023235"/>
    </source>
</evidence>
<gene>
    <name evidence="4" type="ORF">GS634_05725</name>
</gene>
<dbReference type="InterPro" id="IPR047215">
    <property type="entry name" value="Galactose_mutarotase-like"/>
</dbReference>
<dbReference type="Proteomes" id="UP000597886">
    <property type="component" value="Unassembled WGS sequence"/>
</dbReference>
<accession>A0AA91BME1</accession>
<dbReference type="SUPFAM" id="SSF74650">
    <property type="entry name" value="Galactose mutarotase-like"/>
    <property type="match status" value="1"/>
</dbReference>
<comment type="similarity">
    <text evidence="1">Belongs to the aldose epimerase family.</text>
</comment>
<dbReference type="GO" id="GO:0006006">
    <property type="term" value="P:glucose metabolic process"/>
    <property type="evidence" value="ECO:0007669"/>
    <property type="project" value="TreeGrafter"/>
</dbReference>
<comment type="caution">
    <text evidence="4">The sequence shown here is derived from an EMBL/GenBank/DDBJ whole genome shotgun (WGS) entry which is preliminary data.</text>
</comment>
<keyword evidence="2" id="KW-0413">Isomerase</keyword>
<evidence type="ECO:0000256" key="3">
    <source>
        <dbReference type="ARBA" id="ARBA00023277"/>
    </source>
</evidence>
<name>A0AA91BME1_9RHOB</name>
<dbReference type="RefSeq" id="WP_171328908.1">
    <property type="nucleotide sequence ID" value="NZ_WVRA01000001.1"/>
</dbReference>
<dbReference type="PANTHER" id="PTHR10091:SF0">
    <property type="entry name" value="GALACTOSE MUTAROTASE"/>
    <property type="match status" value="1"/>
</dbReference>
<evidence type="ECO:0000313" key="5">
    <source>
        <dbReference type="Proteomes" id="UP000597886"/>
    </source>
</evidence>
<proteinExistence type="inferred from homology"/>
<reference evidence="4" key="1">
    <citation type="submission" date="2019-12" db="EMBL/GenBank/DDBJ databases">
        <title>Ruegeria JWLKs population differentiation of coral mucus and skeleton niches.</title>
        <authorList>
            <person name="Luo D."/>
        </authorList>
    </citation>
    <scope>NUCLEOTIDE SEQUENCE</scope>
    <source>
        <strain evidence="4">HKCCD6181</strain>
    </source>
</reference>
<dbReference type="CDD" id="cd09019">
    <property type="entry name" value="galactose_mutarotase_like"/>
    <property type="match status" value="1"/>
</dbReference>
<organism evidence="4 5">
    <name type="scientific">Ruegeria atlantica</name>
    <dbReference type="NCBI Taxonomy" id="81569"/>
    <lineage>
        <taxon>Bacteria</taxon>
        <taxon>Pseudomonadati</taxon>
        <taxon>Pseudomonadota</taxon>
        <taxon>Alphaproteobacteria</taxon>
        <taxon>Rhodobacterales</taxon>
        <taxon>Roseobacteraceae</taxon>
        <taxon>Ruegeria</taxon>
    </lineage>
</organism>
<dbReference type="Pfam" id="PF01263">
    <property type="entry name" value="Aldose_epim"/>
    <property type="match status" value="1"/>
</dbReference>
<evidence type="ECO:0000313" key="4">
    <source>
        <dbReference type="EMBL" id="NOE17620.1"/>
    </source>
</evidence>
<dbReference type="GO" id="GO:0030246">
    <property type="term" value="F:carbohydrate binding"/>
    <property type="evidence" value="ECO:0007669"/>
    <property type="project" value="InterPro"/>
</dbReference>
<dbReference type="AlphaFoldDB" id="A0AA91BME1"/>
<dbReference type="InterPro" id="IPR008183">
    <property type="entry name" value="Aldose_1/G6P_1-epimerase"/>
</dbReference>
<dbReference type="EMBL" id="WVRA01000001">
    <property type="protein sequence ID" value="NOE17620.1"/>
    <property type="molecule type" value="Genomic_DNA"/>
</dbReference>
<keyword evidence="3" id="KW-0119">Carbohydrate metabolism</keyword>
<sequence length="315" mass="34247">MADPKPRPFEQVLLEDGNMSVSLLNYGAITRGWWLGETPLILGYENPQDYLSDPFYLGAMVGRVANRIGGAQFALQGRVHHLTSNEGPTTLHGGPSGLSRKHWEIVKTTLNQVVLSLTSPDDEGGFPGEVKFEVHVELTCPRLIYTISARPDRPTPISIAQHNYYTLGCPGDILGCRLRLRSNRVLELDARSVPSGDISAAGENVPNFALSRTVGAEGRELDHYFVFEESGNHDHPVAEVTAPSGLRMNVYSDQPGAQVYTGAQLSGRFSPGAGLCIEPSGYPNAVNIPAFPSVIHTPDNPYRQTLTLEISEGRS</sequence>